<organism evidence="1 2">
    <name type="scientific">Endozoicomonas montiporae</name>
    <dbReference type="NCBI Taxonomy" id="1027273"/>
    <lineage>
        <taxon>Bacteria</taxon>
        <taxon>Pseudomonadati</taxon>
        <taxon>Pseudomonadota</taxon>
        <taxon>Gammaproteobacteria</taxon>
        <taxon>Oceanospirillales</taxon>
        <taxon>Endozoicomonadaceae</taxon>
        <taxon>Endozoicomonas</taxon>
    </lineage>
</organism>
<dbReference type="AlphaFoldDB" id="A0A081N602"/>
<protein>
    <submittedName>
        <fullName evidence="1">Uncharacterized protein</fullName>
    </submittedName>
</protein>
<accession>A0A081N602</accession>
<comment type="caution">
    <text evidence="1">The sequence shown here is derived from an EMBL/GenBank/DDBJ whole genome shotgun (WGS) entry which is preliminary data.</text>
</comment>
<sequence length="381" mass="43205">MVPFLPSGAAILRREQKDGQGDQFILNHHNPYKEIKVPLYESLPLLYASTSSHVRKLSGQQVSKESCSAHFGIGISNGLCNTLHKRESLDLLSELFELTRHNAPEDILVTKYHPFYGNRSKVTNIGSSFKGACVSQVERNQYLLDNHHYNSNQFYLVSGDRRRLNELTEKDADWLTYLFDVVDQAGIINERWKVMHLLMSVCDVSCGEKARDCMDHVITKLQSDKQPVWEQVLGYTNEITPVLLADSPPKSKKGHSASARLARGWQIDPDRSGQLSQYLSVLPIVQVNGKEYLAGTYTRRPTFTVNAKIRTFQNSQGLDKKIAPCYNINLPHFERHVSSKCVDFAVFLMYLCAIYFPLDLGNQRVADFVVNQKKSAFASLM</sequence>
<evidence type="ECO:0000313" key="1">
    <source>
        <dbReference type="EMBL" id="KEQ13875.1"/>
    </source>
</evidence>
<proteinExistence type="predicted"/>
<dbReference type="EMBL" id="JOKG01000003">
    <property type="protein sequence ID" value="KEQ13875.1"/>
    <property type="molecule type" value="Genomic_DNA"/>
</dbReference>
<dbReference type="RefSeq" id="WP_034877162.1">
    <property type="nucleotide sequence ID" value="NZ_JOKG01000003.1"/>
</dbReference>
<gene>
    <name evidence="1" type="ORF">GZ77_16605</name>
</gene>
<name>A0A081N602_9GAMM</name>
<dbReference type="Proteomes" id="UP000028006">
    <property type="component" value="Unassembled WGS sequence"/>
</dbReference>
<reference evidence="1 2" key="1">
    <citation type="submission" date="2014-06" db="EMBL/GenBank/DDBJ databases">
        <title>Whole Genome Sequences of Three Symbiotic Endozoicomonas Bacteria.</title>
        <authorList>
            <person name="Neave M.J."/>
            <person name="Apprill A."/>
            <person name="Voolstra C.R."/>
        </authorList>
    </citation>
    <scope>NUCLEOTIDE SEQUENCE [LARGE SCALE GENOMIC DNA]</scope>
    <source>
        <strain evidence="1 2">LMG 24815</strain>
    </source>
</reference>
<keyword evidence="2" id="KW-1185">Reference proteome</keyword>
<evidence type="ECO:0000313" key="2">
    <source>
        <dbReference type="Proteomes" id="UP000028006"/>
    </source>
</evidence>